<evidence type="ECO:0000256" key="5">
    <source>
        <dbReference type="SAM" id="SignalP"/>
    </source>
</evidence>
<dbReference type="InterPro" id="IPR050122">
    <property type="entry name" value="RTK"/>
</dbReference>
<evidence type="ECO:0000313" key="7">
    <source>
        <dbReference type="EMBL" id="CAL8136846.1"/>
    </source>
</evidence>
<dbReference type="Proteomes" id="UP001642540">
    <property type="component" value="Unassembled WGS sequence"/>
</dbReference>
<feature type="transmembrane region" description="Helical" evidence="4">
    <location>
        <begin position="992"/>
        <end position="1016"/>
    </location>
</feature>
<name>A0ABP1RVF3_9HEXA</name>
<protein>
    <recommendedName>
        <fullName evidence="6">Protein kinase domain-containing protein</fullName>
    </recommendedName>
</protein>
<evidence type="ECO:0000259" key="6">
    <source>
        <dbReference type="PROSITE" id="PS50011"/>
    </source>
</evidence>
<dbReference type="PROSITE" id="PS50011">
    <property type="entry name" value="PROTEIN_KINASE_DOM"/>
    <property type="match status" value="1"/>
</dbReference>
<dbReference type="CDD" id="cd00192">
    <property type="entry name" value="PTKc"/>
    <property type="match status" value="1"/>
</dbReference>
<comment type="subcellular location">
    <subcellularLocation>
        <location evidence="1">Membrane</location>
        <topology evidence="1">Single-pass membrane protein</topology>
    </subcellularLocation>
</comment>
<dbReference type="InterPro" id="IPR011009">
    <property type="entry name" value="Kinase-like_dom_sf"/>
</dbReference>
<organism evidence="7 8">
    <name type="scientific">Orchesella dallaii</name>
    <dbReference type="NCBI Taxonomy" id="48710"/>
    <lineage>
        <taxon>Eukaryota</taxon>
        <taxon>Metazoa</taxon>
        <taxon>Ecdysozoa</taxon>
        <taxon>Arthropoda</taxon>
        <taxon>Hexapoda</taxon>
        <taxon>Collembola</taxon>
        <taxon>Entomobryomorpha</taxon>
        <taxon>Entomobryoidea</taxon>
        <taxon>Orchesellidae</taxon>
        <taxon>Orchesellinae</taxon>
        <taxon>Orchesella</taxon>
    </lineage>
</organism>
<dbReference type="InterPro" id="IPR000719">
    <property type="entry name" value="Prot_kinase_dom"/>
</dbReference>
<proteinExistence type="predicted"/>
<dbReference type="PANTHER" id="PTHR24416">
    <property type="entry name" value="TYROSINE-PROTEIN KINASE RECEPTOR"/>
    <property type="match status" value="1"/>
</dbReference>
<sequence length="1375" mass="158597">MSPIVILIILNIPRFTPVAAHHEQQTSRHVSRVILDITRSLDAFTTNQITFADYVSEVNSAVRLISADDTLPTLYYATAKDTFDELVEEIRRVSKLVNETMRTTTGLHLMISCTIDVLTEQSISTRLTTVYKPYNPRNIRLSIVYNLHNEANCSQVKNELNGGWTKLLNLKLFYSKSRIPEHHNVKLGIGYSESLIDCNELYLDVMIDTDVTFTVLNIRFGDTIGVTESYSLFQQRLNVLHNKTAANHEKWRVKLAKEMIYNPMPDSVGENNHRRLLVRYADRWTATGNNDKNVIVQTPYTGDEPPKKNDFMVIPYLNNYYTGSETIHWGKTRWQFMVPVALESVLKGFNTLLLTHDQWTRLSSNEIKNLYDTVKTQASKVKLNIAIDFSDPTAKPNKVRLSGSQTWSTIEKELMNRNSYSNSKHIVLESLVFQFTNTSLDEYQPLVDSQFALRMSTKLKVGCSLRHTSFEGLNATAFVTACKSINGELYVLKWALTLNWREDRKNSYLYYENVLRRELMAINYLRAAIVNDHPEATVTFQLDVAGINKVGTADSAIDFLSGDVDNSLFCNPMIKGINKYFEAMIIWANAYNFPVILNSELNSFYSNNEHTGWFSFLRRYPHLKYDPSDAKFRSISDKNGPSYMDPDNNLTMDPCIEWTEGRPEVKNDHFHTEYIGAIFHTDGLKKEGTVDQEEFATMFEFIFHRFHLIEIVSSTNFQDVVEAVDYMCKEFPESVSNSTIFMSYVASDDSSGETSKFENFLNVLEGTPLISGIHIELLQYSKYVSNSGKAAPIDLTKYTALKTVFDEKVGGKTKFGIIVDLERCWEIVRYVILKTDPYDKGLELLYKADYLICQSETGAIHDYKEILQFQFDRHLYIKRVFQQLLPQLEVYFRIEADFELDKDPATMEKYLRLVAHFRKFGEAYDISYFMVEAFDNELGRKNGWWEMKNTTDLTDPKAYVEKEPVYLGRDMWYPTPTSRRNRNTFIYKDSPIIIIGLCASLFLLILLAVGGGVLYFRYRRLGRYLSDEEVEEFVYGRPVGEKRNTKIISIFVADNLKYNSEFEIPLSELKVDTTDVIGAGNFGTVYKGVARGVSAAVKQPNKNCEKSTFKNALSEIKVMGYIGTHPHIVKFLGAYTKEIRRGFLYISTELCINGSLEKLLRSKRFVASSSESSTYQNIQAKRESLLYSHNLHRFGMEIASGMEYIEKKQVVHGDLSSRNILLDENLTCKIADFGFSRKLYEYQRYVKKSQDPLPWKWMAFESLTKMEFTSKSDVWSYGVTLWEIYSLGETPYGGLHWTQEFADELRNGMRLKSPQFATQDIYCKMLDCWDLESGLRPNFAEMVTFFRQLCDNNYTVLDQVERYYEIRKGSLSTQM</sequence>
<dbReference type="SUPFAM" id="SSF56112">
    <property type="entry name" value="Protein kinase-like (PK-like)"/>
    <property type="match status" value="1"/>
</dbReference>
<dbReference type="InterPro" id="IPR008266">
    <property type="entry name" value="Tyr_kinase_AS"/>
</dbReference>
<evidence type="ECO:0000256" key="3">
    <source>
        <dbReference type="PROSITE-ProRule" id="PRU10141"/>
    </source>
</evidence>
<evidence type="ECO:0000256" key="2">
    <source>
        <dbReference type="ARBA" id="ARBA00051243"/>
    </source>
</evidence>
<dbReference type="Pfam" id="PF07714">
    <property type="entry name" value="PK_Tyr_Ser-Thr"/>
    <property type="match status" value="1"/>
</dbReference>
<keyword evidence="5" id="KW-0732">Signal</keyword>
<dbReference type="PROSITE" id="PS00109">
    <property type="entry name" value="PROTEIN_KINASE_TYR"/>
    <property type="match status" value="1"/>
</dbReference>
<dbReference type="InterPro" id="IPR017441">
    <property type="entry name" value="Protein_kinase_ATP_BS"/>
</dbReference>
<keyword evidence="4" id="KW-1133">Transmembrane helix</keyword>
<accession>A0ABP1RVF3</accession>
<evidence type="ECO:0000313" key="8">
    <source>
        <dbReference type="Proteomes" id="UP001642540"/>
    </source>
</evidence>
<feature type="chain" id="PRO_5047283869" description="Protein kinase domain-containing protein" evidence="5">
    <location>
        <begin position="21"/>
        <end position="1375"/>
    </location>
</feature>
<keyword evidence="4" id="KW-0472">Membrane</keyword>
<keyword evidence="4" id="KW-0812">Transmembrane</keyword>
<dbReference type="Gene3D" id="3.30.200.20">
    <property type="entry name" value="Phosphorylase Kinase, domain 1"/>
    <property type="match status" value="1"/>
</dbReference>
<evidence type="ECO:0000256" key="4">
    <source>
        <dbReference type="SAM" id="Phobius"/>
    </source>
</evidence>
<dbReference type="PROSITE" id="PS00107">
    <property type="entry name" value="PROTEIN_KINASE_ATP"/>
    <property type="match status" value="1"/>
</dbReference>
<feature type="domain" description="Protein kinase" evidence="6">
    <location>
        <begin position="1071"/>
        <end position="1346"/>
    </location>
</feature>
<dbReference type="InterPro" id="IPR001245">
    <property type="entry name" value="Ser-Thr/Tyr_kinase_cat_dom"/>
</dbReference>
<dbReference type="EMBL" id="CAXLJM020000112">
    <property type="protein sequence ID" value="CAL8136846.1"/>
    <property type="molecule type" value="Genomic_DNA"/>
</dbReference>
<keyword evidence="8" id="KW-1185">Reference proteome</keyword>
<keyword evidence="3" id="KW-0067">ATP-binding</keyword>
<dbReference type="PANTHER" id="PTHR24416:SF600">
    <property type="entry name" value="PDGF- AND VEGF-RECEPTOR RELATED, ISOFORM J"/>
    <property type="match status" value="1"/>
</dbReference>
<dbReference type="PRINTS" id="PR00109">
    <property type="entry name" value="TYRKINASE"/>
</dbReference>
<dbReference type="Gene3D" id="1.10.510.10">
    <property type="entry name" value="Transferase(Phosphotransferase) domain 1"/>
    <property type="match status" value="1"/>
</dbReference>
<feature type="signal peptide" evidence="5">
    <location>
        <begin position="1"/>
        <end position="20"/>
    </location>
</feature>
<feature type="binding site" evidence="3">
    <location>
        <position position="1098"/>
    </location>
    <ligand>
        <name>ATP</name>
        <dbReference type="ChEBI" id="CHEBI:30616"/>
    </ligand>
</feature>
<evidence type="ECO:0000256" key="1">
    <source>
        <dbReference type="ARBA" id="ARBA00004167"/>
    </source>
</evidence>
<keyword evidence="3" id="KW-0547">Nucleotide-binding</keyword>
<comment type="caution">
    <text evidence="7">The sequence shown here is derived from an EMBL/GenBank/DDBJ whole genome shotgun (WGS) entry which is preliminary data.</text>
</comment>
<gene>
    <name evidence="7" type="ORF">ODALV1_LOCUS26641</name>
</gene>
<comment type="catalytic activity">
    <reaction evidence="2">
        <text>L-tyrosyl-[protein] + ATP = O-phospho-L-tyrosyl-[protein] + ADP + H(+)</text>
        <dbReference type="Rhea" id="RHEA:10596"/>
        <dbReference type="Rhea" id="RHEA-COMP:10136"/>
        <dbReference type="Rhea" id="RHEA-COMP:20101"/>
        <dbReference type="ChEBI" id="CHEBI:15378"/>
        <dbReference type="ChEBI" id="CHEBI:30616"/>
        <dbReference type="ChEBI" id="CHEBI:46858"/>
        <dbReference type="ChEBI" id="CHEBI:61978"/>
        <dbReference type="ChEBI" id="CHEBI:456216"/>
        <dbReference type="EC" id="2.7.10.1"/>
    </reaction>
</comment>
<reference evidence="7 8" key="1">
    <citation type="submission" date="2024-08" db="EMBL/GenBank/DDBJ databases">
        <authorList>
            <person name="Cucini C."/>
            <person name="Frati F."/>
        </authorList>
    </citation>
    <scope>NUCLEOTIDE SEQUENCE [LARGE SCALE GENOMIC DNA]</scope>
</reference>